<evidence type="ECO:0000313" key="1">
    <source>
        <dbReference type="EMBL" id="RAQ22133.1"/>
    </source>
</evidence>
<gene>
    <name evidence="1" type="ORF">DPQ25_13675</name>
</gene>
<accession>A0A328U8A2</accession>
<evidence type="ECO:0008006" key="3">
    <source>
        <dbReference type="Google" id="ProtNLM"/>
    </source>
</evidence>
<reference evidence="1 2" key="1">
    <citation type="submission" date="2018-06" db="EMBL/GenBank/DDBJ databases">
        <title>Noncontiguous genome sequence of Ruminococcaceae bacterium ASD2818.</title>
        <authorList>
            <person name="Chaplin A.V."/>
            <person name="Sokolova S.R."/>
            <person name="Kochetkova T.O."/>
            <person name="Goltsov A.Y."/>
            <person name="Trofimov D.Y."/>
            <person name="Efimov B.A."/>
        </authorList>
    </citation>
    <scope>NUCLEOTIDE SEQUENCE [LARGE SCALE GENOMIC DNA]</scope>
    <source>
        <strain evidence="1 2">ASD2818</strain>
    </source>
</reference>
<dbReference type="Proteomes" id="UP000249377">
    <property type="component" value="Unassembled WGS sequence"/>
</dbReference>
<dbReference type="EMBL" id="QLYR01000016">
    <property type="protein sequence ID" value="RAQ22133.1"/>
    <property type="molecule type" value="Genomic_DNA"/>
</dbReference>
<dbReference type="InterPro" id="IPR025586">
    <property type="entry name" value="PcfJ"/>
</dbReference>
<organism evidence="1 2">
    <name type="scientific">Hydrogeniiclostridium mannosilyticum</name>
    <dbReference type="NCBI Taxonomy" id="2764322"/>
    <lineage>
        <taxon>Bacteria</taxon>
        <taxon>Bacillati</taxon>
        <taxon>Bacillota</taxon>
        <taxon>Clostridia</taxon>
        <taxon>Eubacteriales</taxon>
        <taxon>Acutalibacteraceae</taxon>
        <taxon>Hydrogeniiclostridium</taxon>
    </lineage>
</organism>
<sequence length="721" mass="85762">MKKSELLTMDRLTATPEMMRHAMNDTPLIIPGYKETREQYKYDLYLRCRVQNDILKVSLFWTANMNKGGNLPIYEVYFSRAEKRFITYDCTYNRWLDSKLDRLEWPQHRYIYYMKVYINRQTRITIRNYLGIENGRLSDLLNYQLKIRQEQLEQRHKRETDRWDSDLAQTPPLPKDWSRWVDKVAIPENYIFYHYKKGGAKTGYCSYCEKEVPIHRPLHNKEGKCPCCRHKITFKSIGRAGFFHTQKVYFYLIQRCKDGVMVREFEGHRTYRKGGYMTPECYVHEIRRMICDKNAIPQRAYYWGLYKQKTFRWINGYINRSGWYTDYSGMVYGKTLPALSKRELKKTGLLEYVRGNKCVDPEEYLIAYEKRPYIEKFVKAGLSRLAKEYVKGRHKYGCDDVPLSIQESSLTKLLGIGGQELKRLRKNNGGSGFLNWLQYEKAYGREIPDHTIAWFCREKITPKDLKFIRGKMSVPQIHNYITRQMSKEHMSSHNVINTWADYLSMAKGLRMNTDNELVYRVRDLRKRHNELVKSCQKYGENIVIQAGRILEEYPHIDEICLSLKEKYEYGNEQYMVIAPTGVEEIILEGRALTHCVSNSDRYWERIENQESYILFLRKSSEPTKPYYTMEIEPDGTIRQKRSILNEQYEDINQAKDFLLEWQKTIAKRLTDEDRSLARQSRMLRLEEFEQLSKDRVTVRTGTLSGKLLVDVLMGDLMENAA</sequence>
<dbReference type="AlphaFoldDB" id="A0A328U8A2"/>
<dbReference type="Pfam" id="PF14284">
    <property type="entry name" value="PcfJ"/>
    <property type="match status" value="1"/>
</dbReference>
<keyword evidence="2" id="KW-1185">Reference proteome</keyword>
<proteinExistence type="predicted"/>
<protein>
    <recommendedName>
        <fullName evidence="3">PcfJ-like protein</fullName>
    </recommendedName>
</protein>
<name>A0A328U8A2_9FIRM</name>
<comment type="caution">
    <text evidence="1">The sequence shown here is derived from an EMBL/GenBank/DDBJ whole genome shotgun (WGS) entry which is preliminary data.</text>
</comment>
<evidence type="ECO:0000313" key="2">
    <source>
        <dbReference type="Proteomes" id="UP000249377"/>
    </source>
</evidence>